<sequence>MGGGTVRKSSLYQKIILFASKKLILVGILEKCVFLILPIPKPFSTCGVGYGSLWAAVLWIKWSQVTRIRKIECNKIECNNRSGEPPIQAILKENIQHSFFPNQVTEIYFPCNLNVKRTNKIMHNSKPKELL</sequence>
<organism evidence="1 2">
    <name type="scientific">Leptospira borgpetersenii str. 200701203</name>
    <dbReference type="NCBI Taxonomy" id="1193007"/>
    <lineage>
        <taxon>Bacteria</taxon>
        <taxon>Pseudomonadati</taxon>
        <taxon>Spirochaetota</taxon>
        <taxon>Spirochaetia</taxon>
        <taxon>Leptospirales</taxon>
        <taxon>Leptospiraceae</taxon>
        <taxon>Leptospira</taxon>
    </lineage>
</organism>
<dbReference type="EMBL" id="AKWO02000047">
    <property type="protein sequence ID" value="EMG00462.1"/>
    <property type="molecule type" value="Genomic_DNA"/>
</dbReference>
<reference evidence="1 2" key="1">
    <citation type="submission" date="2013-01" db="EMBL/GenBank/DDBJ databases">
        <authorList>
            <person name="Harkins D.M."/>
            <person name="Durkin A.S."/>
            <person name="Brinkac L.M."/>
            <person name="Haft D.H."/>
            <person name="Selengut J.D."/>
            <person name="Sanka R."/>
            <person name="DePew J."/>
            <person name="Purushe J."/>
            <person name="Picardeau M."/>
            <person name="Werts C."/>
            <person name="Goarant C."/>
            <person name="Vinetz J.M."/>
            <person name="Sutton G.G."/>
            <person name="Nierman W.C."/>
            <person name="Fouts D.E."/>
        </authorList>
    </citation>
    <scope>NUCLEOTIDE SEQUENCE [LARGE SCALE GENOMIC DNA]</scope>
    <source>
        <strain evidence="1 2">200701203</strain>
    </source>
</reference>
<dbReference type="AlphaFoldDB" id="M3GHL9"/>
<dbReference type="AntiFam" id="ANF00001">
    <property type="entry name" value="Shadow ORF"/>
</dbReference>
<comment type="caution">
    <text evidence="1">The sequence shown here is derived from an EMBL/GenBank/DDBJ whole genome shotgun (WGS) entry which is preliminary data.</text>
</comment>
<name>M3GHL9_LEPBO</name>
<accession>M3GHL9</accession>
<dbReference type="BioCyc" id="LBOR1193007:G11KN-993-MONOMER"/>
<dbReference type="Proteomes" id="UP000011783">
    <property type="component" value="Unassembled WGS sequence"/>
</dbReference>
<evidence type="ECO:0000313" key="1">
    <source>
        <dbReference type="EMBL" id="EMG00462.1"/>
    </source>
</evidence>
<evidence type="ECO:0000313" key="2">
    <source>
        <dbReference type="Proteomes" id="UP000011783"/>
    </source>
</evidence>
<protein>
    <submittedName>
        <fullName evidence="1">Uncharacterized protein</fullName>
    </submittedName>
</protein>
<gene>
    <name evidence="1" type="ORF">LEP1GSC123_2399</name>
</gene>
<proteinExistence type="predicted"/>